<dbReference type="EMBL" id="SIXF01000018">
    <property type="protein sequence ID" value="TBO40863.1"/>
    <property type="molecule type" value="Genomic_DNA"/>
</dbReference>
<gene>
    <name evidence="2" type="ORF">EYS08_17230</name>
</gene>
<dbReference type="PANTHER" id="PTHR20883:SF48">
    <property type="entry name" value="ECTOINE DIOXYGENASE"/>
    <property type="match status" value="1"/>
</dbReference>
<evidence type="ECO:0000256" key="1">
    <source>
        <dbReference type="ARBA" id="ARBA00001954"/>
    </source>
</evidence>
<evidence type="ECO:0000313" key="2">
    <source>
        <dbReference type="EMBL" id="TBO40863.1"/>
    </source>
</evidence>
<evidence type="ECO:0000313" key="3">
    <source>
        <dbReference type="Proteomes" id="UP000291819"/>
    </source>
</evidence>
<dbReference type="Gene3D" id="2.60.120.620">
    <property type="entry name" value="q2cbj1_9rhob like domain"/>
    <property type="match status" value="1"/>
</dbReference>
<dbReference type="PANTHER" id="PTHR20883">
    <property type="entry name" value="PHYTANOYL-COA DIOXYGENASE DOMAIN CONTAINING 1"/>
    <property type="match status" value="1"/>
</dbReference>
<accession>A0A4Q9HA20</accession>
<protein>
    <submittedName>
        <fullName evidence="2">Phytanoyl-CoA dioxygenase family protein</fullName>
    </submittedName>
</protein>
<dbReference type="Proteomes" id="UP000291819">
    <property type="component" value="Unassembled WGS sequence"/>
</dbReference>
<keyword evidence="3" id="KW-1185">Reference proteome</keyword>
<comment type="cofactor">
    <cofactor evidence="1">
        <name>Fe(2+)</name>
        <dbReference type="ChEBI" id="CHEBI:29033"/>
    </cofactor>
</comment>
<dbReference type="RefSeq" id="WP_131031191.1">
    <property type="nucleotide sequence ID" value="NZ_SIXF01000018.1"/>
</dbReference>
<keyword evidence="2" id="KW-0560">Oxidoreductase</keyword>
<dbReference type="OrthoDB" id="9814777at2"/>
<dbReference type="Pfam" id="PF05721">
    <property type="entry name" value="PhyH"/>
    <property type="match status" value="1"/>
</dbReference>
<dbReference type="GO" id="GO:0005506">
    <property type="term" value="F:iron ion binding"/>
    <property type="evidence" value="ECO:0007669"/>
    <property type="project" value="UniProtKB-ARBA"/>
</dbReference>
<keyword evidence="2" id="KW-0223">Dioxygenase</keyword>
<dbReference type="SUPFAM" id="SSF51197">
    <property type="entry name" value="Clavaminate synthase-like"/>
    <property type="match status" value="1"/>
</dbReference>
<dbReference type="AlphaFoldDB" id="A0A4Q9HA20"/>
<dbReference type="GO" id="GO:0016706">
    <property type="term" value="F:2-oxoglutarate-dependent dioxygenase activity"/>
    <property type="evidence" value="ECO:0007669"/>
    <property type="project" value="UniProtKB-ARBA"/>
</dbReference>
<reference evidence="2 3" key="1">
    <citation type="submission" date="2019-02" db="EMBL/GenBank/DDBJ databases">
        <title>Pedobacter kyonggii whole genome sequence analysis.</title>
        <authorList>
            <person name="Dahal R.H."/>
        </authorList>
    </citation>
    <scope>NUCLEOTIDE SEQUENCE [LARGE SCALE GENOMIC DNA]</scope>
    <source>
        <strain evidence="2 3">K-4-11-1</strain>
    </source>
</reference>
<sequence>MPNQQDLSKKHQLISDLFKWPTKASEWEQYKLSNEQLDFFKTYGYVSDVKLLEEWQVERLNKELAEIVDPAHPLNGLFHEFHSNESADPNSVLFHALGAWRITESFHDVIWNPAFVMAASQILGNKGVRFWHDQLFCKPAKHGGVVAWHQDYSYWTRTGPMQHLTCWVGLDDATTENGCLYYVPKSHNWGLLDKPDLAGDMEGLMQYLTEAQKAEFNPVPIELKKGYATFHHPLMVHGSFQNKSPRSRSAFVLNVFTDGTESNTDEALLKGVAPIMAGHKMEGQFFPLIFSPDSLMSLS</sequence>
<comment type="caution">
    <text evidence="2">The sequence shown here is derived from an EMBL/GenBank/DDBJ whole genome shotgun (WGS) entry which is preliminary data.</text>
</comment>
<name>A0A4Q9HA20_9SPHI</name>
<organism evidence="2 3">
    <name type="scientific">Pedobacter kyonggii</name>
    <dbReference type="NCBI Taxonomy" id="1926871"/>
    <lineage>
        <taxon>Bacteria</taxon>
        <taxon>Pseudomonadati</taxon>
        <taxon>Bacteroidota</taxon>
        <taxon>Sphingobacteriia</taxon>
        <taxon>Sphingobacteriales</taxon>
        <taxon>Sphingobacteriaceae</taxon>
        <taxon>Pedobacter</taxon>
    </lineage>
</organism>
<proteinExistence type="predicted"/>
<dbReference type="InterPro" id="IPR008775">
    <property type="entry name" value="Phytyl_CoA_dOase-like"/>
</dbReference>